<evidence type="ECO:0000313" key="3">
    <source>
        <dbReference type="Proteomes" id="UP001283361"/>
    </source>
</evidence>
<dbReference type="Proteomes" id="UP001283361">
    <property type="component" value="Unassembled WGS sequence"/>
</dbReference>
<evidence type="ECO:0000313" key="2">
    <source>
        <dbReference type="EMBL" id="KAK3744092.1"/>
    </source>
</evidence>
<dbReference type="AlphaFoldDB" id="A0AAE0YFU2"/>
<sequence>MRKESISSILAAPTLHFLFLLYPFSGNVGEKVRAKLNPEVGGGAHHSALRESFSAGFAAVGRCVWEMPFQIFLCDHIRSRVEKWCDRPLTGLVPVATEHLCGIGSELSKGNNHLNNM</sequence>
<dbReference type="EMBL" id="JAWDGP010006277">
    <property type="protein sequence ID" value="KAK3744092.1"/>
    <property type="molecule type" value="Genomic_DNA"/>
</dbReference>
<keyword evidence="3" id="KW-1185">Reference proteome</keyword>
<evidence type="ECO:0008006" key="4">
    <source>
        <dbReference type="Google" id="ProtNLM"/>
    </source>
</evidence>
<name>A0AAE0YFU2_9GAST</name>
<feature type="chain" id="PRO_5041963167" description="Secreted protein" evidence="1">
    <location>
        <begin position="30"/>
        <end position="117"/>
    </location>
</feature>
<organism evidence="2 3">
    <name type="scientific">Elysia crispata</name>
    <name type="common">lettuce slug</name>
    <dbReference type="NCBI Taxonomy" id="231223"/>
    <lineage>
        <taxon>Eukaryota</taxon>
        <taxon>Metazoa</taxon>
        <taxon>Spiralia</taxon>
        <taxon>Lophotrochozoa</taxon>
        <taxon>Mollusca</taxon>
        <taxon>Gastropoda</taxon>
        <taxon>Heterobranchia</taxon>
        <taxon>Euthyneura</taxon>
        <taxon>Panpulmonata</taxon>
        <taxon>Sacoglossa</taxon>
        <taxon>Placobranchoidea</taxon>
        <taxon>Plakobranchidae</taxon>
        <taxon>Elysia</taxon>
    </lineage>
</organism>
<protein>
    <recommendedName>
        <fullName evidence="4">Secreted protein</fullName>
    </recommendedName>
</protein>
<proteinExistence type="predicted"/>
<accession>A0AAE0YFU2</accession>
<comment type="caution">
    <text evidence="2">The sequence shown here is derived from an EMBL/GenBank/DDBJ whole genome shotgun (WGS) entry which is preliminary data.</text>
</comment>
<feature type="signal peptide" evidence="1">
    <location>
        <begin position="1"/>
        <end position="29"/>
    </location>
</feature>
<gene>
    <name evidence="2" type="ORF">RRG08_018718</name>
</gene>
<keyword evidence="1" id="KW-0732">Signal</keyword>
<reference evidence="2" key="1">
    <citation type="journal article" date="2023" name="G3 (Bethesda)">
        <title>A reference genome for the long-term kleptoplast-retaining sea slug Elysia crispata morphotype clarki.</title>
        <authorList>
            <person name="Eastman K.E."/>
            <person name="Pendleton A.L."/>
            <person name="Shaikh M.A."/>
            <person name="Suttiyut T."/>
            <person name="Ogas R."/>
            <person name="Tomko P."/>
            <person name="Gavelis G."/>
            <person name="Widhalm J.R."/>
            <person name="Wisecaver J.H."/>
        </authorList>
    </citation>
    <scope>NUCLEOTIDE SEQUENCE</scope>
    <source>
        <strain evidence="2">ECLA1</strain>
    </source>
</reference>
<evidence type="ECO:0000256" key="1">
    <source>
        <dbReference type="SAM" id="SignalP"/>
    </source>
</evidence>